<comment type="caution">
    <text evidence="2">The sequence shown here is derived from an EMBL/GenBank/DDBJ whole genome shotgun (WGS) entry which is preliminary data.</text>
</comment>
<organism evidence="2 3">
    <name type="scientific">Ataeniobius toweri</name>
    <dbReference type="NCBI Taxonomy" id="208326"/>
    <lineage>
        <taxon>Eukaryota</taxon>
        <taxon>Metazoa</taxon>
        <taxon>Chordata</taxon>
        <taxon>Craniata</taxon>
        <taxon>Vertebrata</taxon>
        <taxon>Euteleostomi</taxon>
        <taxon>Actinopterygii</taxon>
        <taxon>Neopterygii</taxon>
        <taxon>Teleostei</taxon>
        <taxon>Neoteleostei</taxon>
        <taxon>Acanthomorphata</taxon>
        <taxon>Ovalentaria</taxon>
        <taxon>Atherinomorphae</taxon>
        <taxon>Cyprinodontiformes</taxon>
        <taxon>Goodeidae</taxon>
        <taxon>Ataeniobius</taxon>
    </lineage>
</organism>
<name>A0ABU7AS04_9TELE</name>
<gene>
    <name evidence="2" type="ORF">ATANTOWER_026147</name>
</gene>
<keyword evidence="3" id="KW-1185">Reference proteome</keyword>
<feature type="region of interest" description="Disordered" evidence="1">
    <location>
        <begin position="72"/>
        <end position="107"/>
    </location>
</feature>
<evidence type="ECO:0000313" key="2">
    <source>
        <dbReference type="EMBL" id="MED6240698.1"/>
    </source>
</evidence>
<evidence type="ECO:0000256" key="1">
    <source>
        <dbReference type="SAM" id="MobiDB-lite"/>
    </source>
</evidence>
<proteinExistence type="predicted"/>
<evidence type="ECO:0000313" key="3">
    <source>
        <dbReference type="Proteomes" id="UP001345963"/>
    </source>
</evidence>
<dbReference type="EMBL" id="JAHUTI010025819">
    <property type="protein sequence ID" value="MED6240698.1"/>
    <property type="molecule type" value="Genomic_DNA"/>
</dbReference>
<sequence>MILHVDGVLRLICSSSFHHRVLHVSSDQKNFLDIFAVSPTWQTSNDLLSFSNFFLLPHMQFCGVYSLLSTDSPAKGEEPCWHPGKTPQKRTLHTTAYNPPGKSPLSN</sequence>
<accession>A0ABU7AS04</accession>
<reference evidence="2 3" key="1">
    <citation type="submission" date="2021-07" db="EMBL/GenBank/DDBJ databases">
        <authorList>
            <person name="Palmer J.M."/>
        </authorList>
    </citation>
    <scope>NUCLEOTIDE SEQUENCE [LARGE SCALE GENOMIC DNA]</scope>
    <source>
        <strain evidence="2 3">AT_MEX2019</strain>
        <tissue evidence="2">Muscle</tissue>
    </source>
</reference>
<protein>
    <submittedName>
        <fullName evidence="2">Uncharacterized protein</fullName>
    </submittedName>
</protein>
<dbReference type="Proteomes" id="UP001345963">
    <property type="component" value="Unassembled WGS sequence"/>
</dbReference>